<evidence type="ECO:0000313" key="11">
    <source>
        <dbReference type="EMBL" id="HED11304.1"/>
    </source>
</evidence>
<dbReference type="GO" id="GO:0070403">
    <property type="term" value="F:NAD+ binding"/>
    <property type="evidence" value="ECO:0007669"/>
    <property type="project" value="InterPro"/>
</dbReference>
<dbReference type="AlphaFoldDB" id="A0A7V1LNJ8"/>
<evidence type="ECO:0000259" key="10">
    <source>
        <dbReference type="PROSITE" id="PS51671"/>
    </source>
</evidence>
<evidence type="ECO:0000259" key="9">
    <source>
        <dbReference type="PROSITE" id="PS51176"/>
    </source>
</evidence>
<dbReference type="PANTHER" id="PTHR21363:SF0">
    <property type="entry name" value="PREPHENATE DEHYDROGENASE [NADP(+)]"/>
    <property type="match status" value="1"/>
</dbReference>
<dbReference type="Pfam" id="PF02153">
    <property type="entry name" value="PDH_N"/>
    <property type="match status" value="1"/>
</dbReference>
<accession>A0A7V1LNJ8</accession>
<dbReference type="Gene3D" id="1.10.3660.10">
    <property type="entry name" value="6-phosphogluconate dehydrogenase C-terminal like domain"/>
    <property type="match status" value="1"/>
</dbReference>
<evidence type="ECO:0000256" key="2">
    <source>
        <dbReference type="ARBA" id="ARBA00012068"/>
    </source>
</evidence>
<dbReference type="InterPro" id="IPR050812">
    <property type="entry name" value="Preph/Arog_dehydrog"/>
</dbReference>
<dbReference type="PROSITE" id="PS51671">
    <property type="entry name" value="ACT"/>
    <property type="match status" value="1"/>
</dbReference>
<dbReference type="SUPFAM" id="SSF51735">
    <property type="entry name" value="NAD(P)-binding Rossmann-fold domains"/>
    <property type="match status" value="1"/>
</dbReference>
<comment type="pathway">
    <text evidence="1">Amino-acid biosynthesis; L-tyrosine biosynthesis; (4-hydroxyphenyl)pyruvate from prephenate (NAD(+) route): step 1/1.</text>
</comment>
<dbReference type="PANTHER" id="PTHR21363">
    <property type="entry name" value="PREPHENATE DEHYDROGENASE"/>
    <property type="match status" value="1"/>
</dbReference>
<dbReference type="InterPro" id="IPR008927">
    <property type="entry name" value="6-PGluconate_DH-like_C_sf"/>
</dbReference>
<dbReference type="Proteomes" id="UP000886005">
    <property type="component" value="Unassembled WGS sequence"/>
</dbReference>
<dbReference type="EMBL" id="DRLD01000319">
    <property type="protein sequence ID" value="HED11304.1"/>
    <property type="molecule type" value="Genomic_DNA"/>
</dbReference>
<dbReference type="InterPro" id="IPR046826">
    <property type="entry name" value="PDH_N"/>
</dbReference>
<evidence type="ECO:0000256" key="1">
    <source>
        <dbReference type="ARBA" id="ARBA00005067"/>
    </source>
</evidence>
<feature type="domain" description="Prephenate/arogenate dehydrogenase" evidence="9">
    <location>
        <begin position="1"/>
        <end position="288"/>
    </location>
</feature>
<dbReference type="EC" id="1.3.1.12" evidence="2"/>
<keyword evidence="4" id="KW-0827">Tyrosine biosynthesis</keyword>
<evidence type="ECO:0000256" key="8">
    <source>
        <dbReference type="ARBA" id="ARBA00049260"/>
    </source>
</evidence>
<evidence type="ECO:0000256" key="6">
    <source>
        <dbReference type="ARBA" id="ARBA00023027"/>
    </source>
</evidence>
<gene>
    <name evidence="11" type="ORF">ENJ10_11500</name>
</gene>
<protein>
    <recommendedName>
        <fullName evidence="3">Prephenate dehydrogenase</fullName>
        <ecNumber evidence="2">1.3.1.12</ecNumber>
    </recommendedName>
</protein>
<dbReference type="GO" id="GO:0008977">
    <property type="term" value="F:prephenate dehydrogenase (NAD+) activity"/>
    <property type="evidence" value="ECO:0007669"/>
    <property type="project" value="UniProtKB-EC"/>
</dbReference>
<dbReference type="InterPro" id="IPR045865">
    <property type="entry name" value="ACT-like_dom_sf"/>
</dbReference>
<dbReference type="FunFam" id="3.40.50.720:FF:000208">
    <property type="entry name" value="Prephenate dehydrogenase"/>
    <property type="match status" value="1"/>
</dbReference>
<dbReference type="InterPro" id="IPR046825">
    <property type="entry name" value="PDH_C"/>
</dbReference>
<name>A0A7V1LNJ8_CALAY</name>
<dbReference type="InterPro" id="IPR003099">
    <property type="entry name" value="Prephen_DH"/>
</dbReference>
<dbReference type="SUPFAM" id="SSF48179">
    <property type="entry name" value="6-phosphogluconate dehydrogenase C-terminal domain-like"/>
    <property type="match status" value="1"/>
</dbReference>
<evidence type="ECO:0000256" key="3">
    <source>
        <dbReference type="ARBA" id="ARBA00016891"/>
    </source>
</evidence>
<sequence>MKIVISGLGVMGASLALAIKNNLDDCELWGYDYPEVMAEALQRGLIDRETGQWPEDCADADIVFLATPIAVIRDHIKQLNGVVPAETVVTDLGSTKKEIEDYCRSISFSGCYTGGHPMTGAEKSGLDAANPLLYENAVYILTGSGMTPGAPVRTKLIPLLEKIKARVFLLSAADHDRVMAYISHLPQLIAIALVNTVGKCDDGELPFFELAAGGFRDLTRIASSSISIWQDILNSNQENVKEALELFITFLNEEKERLASLEASFAAANRYRKQIPRQNKGFLSPLTDIMVYVDDRSGVIAKISNALFEHDIDIRDIELLKIREKEGGVFRLSFDSMEKAMRAIEVLEEYQFKAFVKE</sequence>
<dbReference type="InterPro" id="IPR036291">
    <property type="entry name" value="NAD(P)-bd_dom_sf"/>
</dbReference>
<dbReference type="GO" id="GO:0004665">
    <property type="term" value="F:prephenate dehydrogenase (NADP+) activity"/>
    <property type="evidence" value="ECO:0007669"/>
    <property type="project" value="InterPro"/>
</dbReference>
<reference evidence="11" key="1">
    <citation type="journal article" date="2020" name="mSystems">
        <title>Genome- and Community-Level Interaction Insights into Carbon Utilization and Element Cycling Functions of Hydrothermarchaeota in Hydrothermal Sediment.</title>
        <authorList>
            <person name="Zhou Z."/>
            <person name="Liu Y."/>
            <person name="Xu W."/>
            <person name="Pan J."/>
            <person name="Luo Z.H."/>
            <person name="Li M."/>
        </authorList>
    </citation>
    <scope>NUCLEOTIDE SEQUENCE [LARGE SCALE GENOMIC DNA]</scope>
    <source>
        <strain evidence="11">HyVt-456</strain>
    </source>
</reference>
<keyword evidence="5" id="KW-0560">Oxidoreductase</keyword>
<dbReference type="Gene3D" id="3.30.70.260">
    <property type="match status" value="1"/>
</dbReference>
<dbReference type="UniPathway" id="UPA00122">
    <property type="reaction ID" value="UER00961"/>
</dbReference>
<keyword evidence="7" id="KW-0057">Aromatic amino acid biosynthesis</keyword>
<evidence type="ECO:0000256" key="4">
    <source>
        <dbReference type="ARBA" id="ARBA00022498"/>
    </source>
</evidence>
<evidence type="ECO:0000256" key="5">
    <source>
        <dbReference type="ARBA" id="ARBA00023002"/>
    </source>
</evidence>
<proteinExistence type="predicted"/>
<feature type="domain" description="ACT" evidence="10">
    <location>
        <begin position="288"/>
        <end position="358"/>
    </location>
</feature>
<comment type="caution">
    <text evidence="11">The sequence shown here is derived from an EMBL/GenBank/DDBJ whole genome shotgun (WGS) entry which is preliminary data.</text>
</comment>
<dbReference type="Pfam" id="PF20463">
    <property type="entry name" value="PDH_C"/>
    <property type="match status" value="1"/>
</dbReference>
<dbReference type="Gene3D" id="3.40.50.720">
    <property type="entry name" value="NAD(P)-binding Rossmann-like Domain"/>
    <property type="match status" value="1"/>
</dbReference>
<dbReference type="InterPro" id="IPR002912">
    <property type="entry name" value="ACT_dom"/>
</dbReference>
<evidence type="ECO:0000256" key="7">
    <source>
        <dbReference type="ARBA" id="ARBA00023141"/>
    </source>
</evidence>
<comment type="catalytic activity">
    <reaction evidence="8">
        <text>prephenate + NAD(+) = 3-(4-hydroxyphenyl)pyruvate + CO2 + NADH</text>
        <dbReference type="Rhea" id="RHEA:13869"/>
        <dbReference type="ChEBI" id="CHEBI:16526"/>
        <dbReference type="ChEBI" id="CHEBI:29934"/>
        <dbReference type="ChEBI" id="CHEBI:36242"/>
        <dbReference type="ChEBI" id="CHEBI:57540"/>
        <dbReference type="ChEBI" id="CHEBI:57945"/>
        <dbReference type="EC" id="1.3.1.12"/>
    </reaction>
</comment>
<dbReference type="SUPFAM" id="SSF55021">
    <property type="entry name" value="ACT-like"/>
    <property type="match status" value="1"/>
</dbReference>
<keyword evidence="7" id="KW-0028">Amino-acid biosynthesis</keyword>
<keyword evidence="6" id="KW-0520">NAD</keyword>
<dbReference type="PROSITE" id="PS51176">
    <property type="entry name" value="PDH_ADH"/>
    <property type="match status" value="1"/>
</dbReference>
<organism evidence="11">
    <name type="scientific">Caldithrix abyssi</name>
    <dbReference type="NCBI Taxonomy" id="187145"/>
    <lineage>
        <taxon>Bacteria</taxon>
        <taxon>Pseudomonadati</taxon>
        <taxon>Calditrichota</taxon>
        <taxon>Calditrichia</taxon>
        <taxon>Calditrichales</taxon>
        <taxon>Calditrichaceae</taxon>
        <taxon>Caldithrix</taxon>
    </lineage>
</organism>
<dbReference type="GO" id="GO:0006571">
    <property type="term" value="P:tyrosine biosynthetic process"/>
    <property type="evidence" value="ECO:0007669"/>
    <property type="project" value="UniProtKB-UniPathway"/>
</dbReference>